<dbReference type="Pfam" id="PF00582">
    <property type="entry name" value="Usp"/>
    <property type="match status" value="1"/>
</dbReference>
<gene>
    <name evidence="3" type="ORF">HLB44_29435</name>
</gene>
<dbReference type="PRINTS" id="PR01438">
    <property type="entry name" value="UNVRSLSTRESS"/>
</dbReference>
<sequence length="280" mass="30029">MTYRSLLVLLDNDARCAERTRVSIGLARALDAHLVGLAATGRIPWPVSVDGAAMLDQFAGMAWAALHGQAQQAARQFADACGDARLHSAETVVVEEDKAVALVRHAHCSDLVVVGQPDPDRADCLLQRDTVESVVLHSARPTLIVPYAGQFGTIGQRVMVAWDDSREAARAVADALPLLRRAEQVQVVAWQEGSLEGSAPLAERLGTLRQWLAWHGVAAETSVETSGIAIAEAMLSRAADLDADMLVMGAYGHMRWTERMLGGATRGLLDAMTVPVLMAH</sequence>
<dbReference type="Gene3D" id="3.40.50.12370">
    <property type="match status" value="1"/>
</dbReference>
<dbReference type="Proteomes" id="UP000737171">
    <property type="component" value="Unassembled WGS sequence"/>
</dbReference>
<accession>A0ABX2ER42</accession>
<dbReference type="PANTHER" id="PTHR46268">
    <property type="entry name" value="STRESS RESPONSE PROTEIN NHAX"/>
    <property type="match status" value="1"/>
</dbReference>
<organism evidence="3 4">
    <name type="scientific">Pseudaquabacterium terrae</name>
    <dbReference type="NCBI Taxonomy" id="2732868"/>
    <lineage>
        <taxon>Bacteria</taxon>
        <taxon>Pseudomonadati</taxon>
        <taxon>Pseudomonadota</taxon>
        <taxon>Betaproteobacteria</taxon>
        <taxon>Burkholderiales</taxon>
        <taxon>Sphaerotilaceae</taxon>
        <taxon>Pseudaquabacterium</taxon>
    </lineage>
</organism>
<dbReference type="InterPro" id="IPR006016">
    <property type="entry name" value="UspA"/>
</dbReference>
<dbReference type="EMBL" id="JABRWJ010000010">
    <property type="protein sequence ID" value="NRF71127.1"/>
    <property type="molecule type" value="Genomic_DNA"/>
</dbReference>
<dbReference type="RefSeq" id="WP_173131668.1">
    <property type="nucleotide sequence ID" value="NZ_JABRWJ010000010.1"/>
</dbReference>
<dbReference type="PANTHER" id="PTHR46268:SF15">
    <property type="entry name" value="UNIVERSAL STRESS PROTEIN HP_0031"/>
    <property type="match status" value="1"/>
</dbReference>
<feature type="domain" description="UspA" evidence="2">
    <location>
        <begin position="156"/>
        <end position="279"/>
    </location>
</feature>
<evidence type="ECO:0000259" key="2">
    <source>
        <dbReference type="Pfam" id="PF00582"/>
    </source>
</evidence>
<name>A0ABX2ER42_9BURK</name>
<dbReference type="InterPro" id="IPR006015">
    <property type="entry name" value="Universal_stress_UspA"/>
</dbReference>
<comment type="caution">
    <text evidence="3">The sequence shown here is derived from an EMBL/GenBank/DDBJ whole genome shotgun (WGS) entry which is preliminary data.</text>
</comment>
<dbReference type="SUPFAM" id="SSF52402">
    <property type="entry name" value="Adenine nucleotide alpha hydrolases-like"/>
    <property type="match status" value="2"/>
</dbReference>
<evidence type="ECO:0000313" key="4">
    <source>
        <dbReference type="Proteomes" id="UP000737171"/>
    </source>
</evidence>
<evidence type="ECO:0000313" key="3">
    <source>
        <dbReference type="EMBL" id="NRF71127.1"/>
    </source>
</evidence>
<protein>
    <submittedName>
        <fullName evidence="3">Universal stress protein</fullName>
    </submittedName>
</protein>
<reference evidence="3 4" key="1">
    <citation type="submission" date="2020-05" db="EMBL/GenBank/DDBJ databases">
        <title>Aquincola sp. isolate from soil.</title>
        <authorList>
            <person name="Han J."/>
            <person name="Kim D.-U."/>
        </authorList>
    </citation>
    <scope>NUCLEOTIDE SEQUENCE [LARGE SCALE GENOMIC DNA]</scope>
    <source>
        <strain evidence="3 4">S2</strain>
    </source>
</reference>
<dbReference type="CDD" id="cd00293">
    <property type="entry name" value="USP-like"/>
    <property type="match status" value="1"/>
</dbReference>
<keyword evidence="4" id="KW-1185">Reference proteome</keyword>
<proteinExistence type="inferred from homology"/>
<evidence type="ECO:0000256" key="1">
    <source>
        <dbReference type="ARBA" id="ARBA00008791"/>
    </source>
</evidence>
<comment type="similarity">
    <text evidence="1">Belongs to the universal stress protein A family.</text>
</comment>